<evidence type="ECO:0000313" key="2">
    <source>
        <dbReference type="Proteomes" id="UP000242254"/>
    </source>
</evidence>
<dbReference type="GeneID" id="35440961"/>
<sequence length="102" mass="11498">MPEQRGRMFFKGMYTDGYTCRMLFCRKALPALAADDASLELSDFTTDEVDKHFRSCTVGPGRKDAFVSYHEGTDVHRLPSAAYYGMDGTVNARNYNKVVKKA</sequence>
<reference evidence="1 2" key="1">
    <citation type="journal article" date="2016" name="Proc. Natl. Acad. Sci. U.S.A.">
        <title>Lipid metabolic changes in an early divergent fungus govern the establishment of a mutualistic symbiosis with endobacteria.</title>
        <authorList>
            <person name="Lastovetsky O.A."/>
            <person name="Gaspar M.L."/>
            <person name="Mondo S.J."/>
            <person name="LaButti K.M."/>
            <person name="Sandor L."/>
            <person name="Grigoriev I.V."/>
            <person name="Henry S.A."/>
            <person name="Pawlowska T.E."/>
        </authorList>
    </citation>
    <scope>NUCLEOTIDE SEQUENCE [LARGE SCALE GENOMIC DNA]</scope>
    <source>
        <strain evidence="1 2">ATCC 52813</strain>
    </source>
</reference>
<gene>
    <name evidence="1" type="ORF">RHIMIDRAFT_243655</name>
</gene>
<keyword evidence="2" id="KW-1185">Reference proteome</keyword>
<dbReference type="EMBL" id="KZ303842">
    <property type="protein sequence ID" value="PHZ17608.1"/>
    <property type="molecule type" value="Genomic_DNA"/>
</dbReference>
<organism evidence="1 2">
    <name type="scientific">Rhizopus microsporus ATCC 52813</name>
    <dbReference type="NCBI Taxonomy" id="1340429"/>
    <lineage>
        <taxon>Eukaryota</taxon>
        <taxon>Fungi</taxon>
        <taxon>Fungi incertae sedis</taxon>
        <taxon>Mucoromycota</taxon>
        <taxon>Mucoromycotina</taxon>
        <taxon>Mucoromycetes</taxon>
        <taxon>Mucorales</taxon>
        <taxon>Mucorineae</taxon>
        <taxon>Rhizopodaceae</taxon>
        <taxon>Rhizopus</taxon>
    </lineage>
</organism>
<name>A0A2G4T9D0_RHIZD</name>
<evidence type="ECO:0000313" key="1">
    <source>
        <dbReference type="EMBL" id="PHZ17608.1"/>
    </source>
</evidence>
<dbReference type="RefSeq" id="XP_023471316.1">
    <property type="nucleotide sequence ID" value="XM_023609971.1"/>
</dbReference>
<accession>A0A2G4T9D0</accession>
<dbReference type="AlphaFoldDB" id="A0A2G4T9D0"/>
<protein>
    <submittedName>
        <fullName evidence="1">Uncharacterized protein</fullName>
    </submittedName>
</protein>
<dbReference type="Proteomes" id="UP000242254">
    <property type="component" value="Unassembled WGS sequence"/>
</dbReference>
<proteinExistence type="predicted"/>